<feature type="domain" description="Right handed beta helix" evidence="1">
    <location>
        <begin position="185"/>
        <end position="259"/>
    </location>
</feature>
<protein>
    <recommendedName>
        <fullName evidence="1">Right handed beta helix domain-containing protein</fullName>
    </recommendedName>
</protein>
<proteinExistence type="predicted"/>
<evidence type="ECO:0000313" key="2">
    <source>
        <dbReference type="EMBL" id="GAF91695.1"/>
    </source>
</evidence>
<dbReference type="Gene3D" id="2.160.20.10">
    <property type="entry name" value="Single-stranded right-handed beta-helix, Pectin lyase-like"/>
    <property type="match status" value="1"/>
</dbReference>
<evidence type="ECO:0000259" key="1">
    <source>
        <dbReference type="Pfam" id="PF13229"/>
    </source>
</evidence>
<dbReference type="InterPro" id="IPR012334">
    <property type="entry name" value="Pectin_lyas_fold"/>
</dbReference>
<dbReference type="AlphaFoldDB" id="X0UT96"/>
<name>X0UT96_9ZZZZ</name>
<dbReference type="Pfam" id="PF13229">
    <property type="entry name" value="Beta_helix"/>
    <property type="match status" value="1"/>
</dbReference>
<dbReference type="InterPro" id="IPR039448">
    <property type="entry name" value="Beta_helix"/>
</dbReference>
<dbReference type="InterPro" id="IPR011050">
    <property type="entry name" value="Pectin_lyase_fold/virulence"/>
</dbReference>
<gene>
    <name evidence="2" type="ORF">S01H1_21037</name>
</gene>
<comment type="caution">
    <text evidence="2">The sequence shown here is derived from an EMBL/GenBank/DDBJ whole genome shotgun (WGS) entry which is preliminary data.</text>
</comment>
<feature type="non-terminal residue" evidence="2">
    <location>
        <position position="260"/>
    </location>
</feature>
<sequence length="260" mass="28491">MGHALGTKDEIVFLQEKIARLLDKYQTTLKEIEGRKLGHFKKRPEHGTIYYIDLDAGNDGDTGLDKDHAWLTLAQFTVVLGKNPGDLAKVRANTDEAMGGQLSFDEDGDQDDYIEIRGCSVADDPWGDVSNVKPILTFGDNPVSAVGRDDDFYKLNRLVIKESGSADGNLQLRDARNWYLLDSEFIENSNAAGKGVYLFGAKGIIIEGCTFQDNLGYNIYSIRSNAKIKSSTFNGGGATTDYGIYGDQASFIEAVSCNFG</sequence>
<dbReference type="EMBL" id="BARS01011599">
    <property type="protein sequence ID" value="GAF91695.1"/>
    <property type="molecule type" value="Genomic_DNA"/>
</dbReference>
<dbReference type="SUPFAM" id="SSF51126">
    <property type="entry name" value="Pectin lyase-like"/>
    <property type="match status" value="1"/>
</dbReference>
<organism evidence="2">
    <name type="scientific">marine sediment metagenome</name>
    <dbReference type="NCBI Taxonomy" id="412755"/>
    <lineage>
        <taxon>unclassified sequences</taxon>
        <taxon>metagenomes</taxon>
        <taxon>ecological metagenomes</taxon>
    </lineage>
</organism>
<reference evidence="2" key="1">
    <citation type="journal article" date="2014" name="Front. Microbiol.">
        <title>High frequency of phylogenetically diverse reductive dehalogenase-homologous genes in deep subseafloor sedimentary metagenomes.</title>
        <authorList>
            <person name="Kawai M."/>
            <person name="Futagami T."/>
            <person name="Toyoda A."/>
            <person name="Takaki Y."/>
            <person name="Nishi S."/>
            <person name="Hori S."/>
            <person name="Arai W."/>
            <person name="Tsubouchi T."/>
            <person name="Morono Y."/>
            <person name="Uchiyama I."/>
            <person name="Ito T."/>
            <person name="Fujiyama A."/>
            <person name="Inagaki F."/>
            <person name="Takami H."/>
        </authorList>
    </citation>
    <scope>NUCLEOTIDE SEQUENCE</scope>
    <source>
        <strain evidence="2">Expedition CK06-06</strain>
    </source>
</reference>
<accession>X0UT96</accession>